<name>A0A523UMX1_UNCT6</name>
<comment type="caution">
    <text evidence="1">The sequence shown here is derived from an EMBL/GenBank/DDBJ whole genome shotgun (WGS) entry which is preliminary data.</text>
</comment>
<gene>
    <name evidence="1" type="ORF">E3J62_12045</name>
</gene>
<protein>
    <submittedName>
        <fullName evidence="1">Uncharacterized protein</fullName>
    </submittedName>
</protein>
<sequence>MKKQKLSRDELTNLVERVWSAVLDLPFSAVQHEGRRSKNFWLRARVNSFICLQPVVQVQTRQKGGLRTRFSNVFDCLLKGVVV</sequence>
<accession>A0A523UMX1</accession>
<dbReference type="AlphaFoldDB" id="A0A523UMX1"/>
<proteinExistence type="predicted"/>
<dbReference type="EMBL" id="SOJN01000144">
    <property type="protein sequence ID" value="TET43874.1"/>
    <property type="molecule type" value="Genomic_DNA"/>
</dbReference>
<evidence type="ECO:0000313" key="1">
    <source>
        <dbReference type="EMBL" id="TET43874.1"/>
    </source>
</evidence>
<organism evidence="1 2">
    <name type="scientific">candidate division TA06 bacterium</name>
    <dbReference type="NCBI Taxonomy" id="2250710"/>
    <lineage>
        <taxon>Bacteria</taxon>
        <taxon>Bacteria division TA06</taxon>
    </lineage>
</organism>
<evidence type="ECO:0000313" key="2">
    <source>
        <dbReference type="Proteomes" id="UP000315525"/>
    </source>
</evidence>
<reference evidence="1 2" key="1">
    <citation type="submission" date="2019-03" db="EMBL/GenBank/DDBJ databases">
        <title>Metabolic potential of uncultured bacteria and archaea associated with petroleum seepage in deep-sea sediments.</title>
        <authorList>
            <person name="Dong X."/>
            <person name="Hubert C."/>
        </authorList>
    </citation>
    <scope>NUCLEOTIDE SEQUENCE [LARGE SCALE GENOMIC DNA]</scope>
    <source>
        <strain evidence="1">E44_bin18</strain>
    </source>
</reference>
<dbReference type="Proteomes" id="UP000315525">
    <property type="component" value="Unassembled WGS sequence"/>
</dbReference>